<organism evidence="2 5">
    <name type="scientific">Erysipelothrix amsterdamensis</name>
    <dbReference type="NCBI Taxonomy" id="2929157"/>
    <lineage>
        <taxon>Bacteria</taxon>
        <taxon>Bacillati</taxon>
        <taxon>Bacillota</taxon>
        <taxon>Erysipelotrichia</taxon>
        <taxon>Erysipelotrichales</taxon>
        <taxon>Erysipelotrichaceae</taxon>
        <taxon>Erysipelothrix</taxon>
    </lineage>
</organism>
<dbReference type="AlphaFoldDB" id="A0AAU9VHI1"/>
<feature type="signal peptide" evidence="1">
    <location>
        <begin position="1"/>
        <end position="23"/>
    </location>
</feature>
<protein>
    <submittedName>
        <fullName evidence="2">CamS family sex pheromone protein</fullName>
    </submittedName>
</protein>
<dbReference type="PROSITE" id="PS51257">
    <property type="entry name" value="PROKAR_LIPOPROTEIN"/>
    <property type="match status" value="1"/>
</dbReference>
<dbReference type="RefSeq" id="WP_254007287.1">
    <property type="nucleotide sequence ID" value="NZ_OW659477.1"/>
</dbReference>
<gene>
    <name evidence="2" type="ORF">ERYAMS2_00656</name>
    <name evidence="3" type="ORF">ERYAMS_00366</name>
</gene>
<evidence type="ECO:0000313" key="2">
    <source>
        <dbReference type="EMBL" id="CAH2761344.1"/>
    </source>
</evidence>
<reference evidence="2" key="1">
    <citation type="submission" date="2022-04" db="EMBL/GenBank/DDBJ databases">
        <authorList>
            <person name="Forde T."/>
        </authorList>
    </citation>
    <scope>NUCLEOTIDE SEQUENCE</scope>
    <source>
        <strain evidence="2">A18Y016a</strain>
        <strain evidence="3">A18Y020d</strain>
    </source>
</reference>
<sequence length="368" mass="41389">MKFKKMMMISLAVLLLVSGCARQETKPETGKENVSVIQGGKGEYSILTPFKTSPLRQNYGTNFREVDMIEIGRRLQDKSKDHFNPANFNISEGSIINDDHYDQLLRHESKNYPYGLNPVDGTEFVEKGRKIQTPTFVRDVVEVNFHSGNDINKIDGVGIALVMKRVQTEAGTGLPVRLSDETLYEIARTSIGNRLISYLRTIEGMSDVPIYLVLYAQESDTDTLPGKYLPGRVIGEGFFESRGGQFEQTSEKWTLLGTQEASEEYPETSADFSVFKREVVDFMNDESIGVTGKMFVIDKKVQQLDIDLTTGAKTYLEIYGLAQYVSERISAFSDIQAPITVNIKVYQNSRMIVRKEPGNNKPIIITVT</sequence>
<accession>A0AAU9VHI1</accession>
<evidence type="ECO:0000313" key="3">
    <source>
        <dbReference type="EMBL" id="CAH2761347.1"/>
    </source>
</evidence>
<dbReference type="Gene3D" id="3.10.570.10">
    <property type="entry name" value="sex pheromone staph- cam373 precursor domain"/>
    <property type="match status" value="1"/>
</dbReference>
<dbReference type="EMBL" id="OW659477">
    <property type="protein sequence ID" value="CAH2761344.1"/>
    <property type="molecule type" value="Genomic_DNA"/>
</dbReference>
<evidence type="ECO:0000313" key="5">
    <source>
        <dbReference type="Proteomes" id="UP001154111"/>
    </source>
</evidence>
<feature type="chain" id="PRO_5043706706" evidence="1">
    <location>
        <begin position="24"/>
        <end position="368"/>
    </location>
</feature>
<name>A0AAU9VHI1_9FIRM</name>
<dbReference type="Proteomes" id="UP001154095">
    <property type="component" value="Chromosome"/>
</dbReference>
<evidence type="ECO:0000256" key="1">
    <source>
        <dbReference type="SAM" id="SignalP"/>
    </source>
</evidence>
<evidence type="ECO:0000313" key="4">
    <source>
        <dbReference type="Proteomes" id="UP001154095"/>
    </source>
</evidence>
<dbReference type="Proteomes" id="UP001154111">
    <property type="component" value="Chromosome"/>
</dbReference>
<dbReference type="CDD" id="cd13441">
    <property type="entry name" value="CamS_repeat_1"/>
    <property type="match status" value="1"/>
</dbReference>
<dbReference type="Pfam" id="PF07537">
    <property type="entry name" value="CamS"/>
    <property type="match status" value="1"/>
</dbReference>
<proteinExistence type="predicted"/>
<keyword evidence="4" id="KW-1185">Reference proteome</keyword>
<dbReference type="EMBL" id="OW659496">
    <property type="protein sequence ID" value="CAH2761347.1"/>
    <property type="molecule type" value="Genomic_DNA"/>
</dbReference>
<keyword evidence="1" id="KW-0732">Signal</keyword>
<dbReference type="InterPro" id="IPR011426">
    <property type="entry name" value="CamS"/>
</dbReference>